<feature type="transmembrane region" description="Helical" evidence="1">
    <location>
        <begin position="56"/>
        <end position="75"/>
    </location>
</feature>
<evidence type="ECO:0000256" key="1">
    <source>
        <dbReference type="SAM" id="Phobius"/>
    </source>
</evidence>
<reference evidence="2 3" key="1">
    <citation type="submission" date="2019-02" db="EMBL/GenBank/DDBJ databases">
        <title>Sequencing the genomes of 1000 actinobacteria strains.</title>
        <authorList>
            <person name="Klenk H.-P."/>
        </authorList>
    </citation>
    <scope>NUCLEOTIDE SEQUENCE [LARGE SCALE GENOMIC DNA]</scope>
    <source>
        <strain evidence="2 3">DSM 45888</strain>
    </source>
</reference>
<feature type="transmembrane region" description="Helical" evidence="1">
    <location>
        <begin position="129"/>
        <end position="154"/>
    </location>
</feature>
<feature type="transmembrane region" description="Helical" evidence="1">
    <location>
        <begin position="87"/>
        <end position="108"/>
    </location>
</feature>
<gene>
    <name evidence="2" type="ORF">EV382_1015</name>
</gene>
<keyword evidence="1" id="KW-0812">Transmembrane</keyword>
<dbReference type="RefSeq" id="WP_130400438.1">
    <property type="nucleotide sequence ID" value="NZ_SHKK01000001.1"/>
</dbReference>
<feature type="transmembrane region" description="Helical" evidence="1">
    <location>
        <begin position="31"/>
        <end position="49"/>
    </location>
</feature>
<name>A0A4Q7UEG0_9ACTN</name>
<evidence type="ECO:0000313" key="3">
    <source>
        <dbReference type="Proteomes" id="UP000293781"/>
    </source>
</evidence>
<keyword evidence="1" id="KW-0472">Membrane</keyword>
<dbReference type="OrthoDB" id="3375254at2"/>
<dbReference type="Proteomes" id="UP000293781">
    <property type="component" value="Unassembled WGS sequence"/>
</dbReference>
<protein>
    <submittedName>
        <fullName evidence="2">Uncharacterized protein</fullName>
    </submittedName>
</protein>
<comment type="caution">
    <text evidence="2">The sequence shown here is derived from an EMBL/GenBank/DDBJ whole genome shotgun (WGS) entry which is preliminary data.</text>
</comment>
<sequence>MALVAGISWRWWLTGGGGALAVLPLGQGAPMVAVLAAICGPVVVGAWAWGTRSGRGVGVGAGVVFIAMLAAAFAVSQWPGDLVAAPWLDWFVVWLLVGVVCLAALVIDRSVHAFPFPRLGGGRLTAGEVQWVASVVTLASVVLLCGCGLGIVGYDGDGRLRFPARDDEVLPLPTSLRLVSSVTCADGGSSGNCTAEFLVMAADGADRATTVTRLVEHLRSHGWPLQPEDGVYSGSRETGGILNWTAHRMWLHVDVEPAALRQPASPPGAVLLYIDNL</sequence>
<accession>A0A4Q7UEG0</accession>
<dbReference type="AlphaFoldDB" id="A0A4Q7UEG0"/>
<keyword evidence="1" id="KW-1133">Transmembrane helix</keyword>
<evidence type="ECO:0000313" key="2">
    <source>
        <dbReference type="EMBL" id="RZT77849.1"/>
    </source>
</evidence>
<keyword evidence="3" id="KW-1185">Reference proteome</keyword>
<organism evidence="2 3">
    <name type="scientific">Micromonospora violae</name>
    <dbReference type="NCBI Taxonomy" id="1278207"/>
    <lineage>
        <taxon>Bacteria</taxon>
        <taxon>Bacillati</taxon>
        <taxon>Actinomycetota</taxon>
        <taxon>Actinomycetes</taxon>
        <taxon>Micromonosporales</taxon>
        <taxon>Micromonosporaceae</taxon>
        <taxon>Micromonospora</taxon>
    </lineage>
</organism>
<proteinExistence type="predicted"/>
<dbReference type="EMBL" id="SHKK01000001">
    <property type="protein sequence ID" value="RZT77849.1"/>
    <property type="molecule type" value="Genomic_DNA"/>
</dbReference>